<dbReference type="Proteomes" id="UP000761423">
    <property type="component" value="Unassembled WGS sequence"/>
</dbReference>
<dbReference type="EMBL" id="JAAJBV010000001">
    <property type="protein sequence ID" value="NHM03579.1"/>
    <property type="molecule type" value="Genomic_DNA"/>
</dbReference>
<accession>A0ABX0I8S4</accession>
<name>A0ABX0I8S4_9FLAO</name>
<dbReference type="Pfam" id="PF14253">
    <property type="entry name" value="AbiH"/>
    <property type="match status" value="1"/>
</dbReference>
<protein>
    <recommendedName>
        <fullName evidence="3">Bacteriophage abortive infection AbiH</fullName>
    </recommendedName>
</protein>
<sequence length="414" mass="49010">MNRLVIIGNGFDLAHGLPTSYRDFINNYWTNGNIRKKDDNLCTLDIDSSIPINNVKGYQDILNLLEDKSMFPNLQKQGNCTFIEDIGNYRVKTVMMFKNGFFEKINQNLSIQNWVDIENEYYRQLKNIIGSDKSYLQVGEDLLRVKKEKVKILNQELLEIKLLFENYLIEKILKEYNFKNFRGENQDFFKVLGLLKPISVFSNENDILDEFSNKEDKNEIKNKFKKEKIEKIENGVYLLNFNYTYTAFKYFELLKNDLNDVKLNHIHGILGNDTDNKINFGFGDEMDEDYKLIENINDNEYLRNFKSFQYLQNSNYSDLLSYIDSNKFQVLILGHSCGLSDRTLLNTIFEHENCRSIKPYFYEVKDEQGKVIDDNYTEIIQNISRHFNNKKLMREKIVNKKLCQPLPQIQLPKK</sequence>
<evidence type="ECO:0000313" key="1">
    <source>
        <dbReference type="EMBL" id="NHM03579.1"/>
    </source>
</evidence>
<gene>
    <name evidence="1" type="ORF">G4L40_02540</name>
</gene>
<reference evidence="1 2" key="1">
    <citation type="submission" date="2020-02" db="EMBL/GenBank/DDBJ databases">
        <authorList>
            <person name="Chen W.-M."/>
        </authorList>
    </citation>
    <scope>NUCLEOTIDE SEQUENCE [LARGE SCALE GENOMIC DNA]</scope>
    <source>
        <strain evidence="1 2">TWA-26</strain>
    </source>
</reference>
<evidence type="ECO:0000313" key="2">
    <source>
        <dbReference type="Proteomes" id="UP000761423"/>
    </source>
</evidence>
<dbReference type="RefSeq" id="WP_166235580.1">
    <property type="nucleotide sequence ID" value="NZ_JAAJBV010000001.1"/>
</dbReference>
<organism evidence="1 2">
    <name type="scientific">Flavobacterium celericrescens</name>
    <dbReference type="NCBI Taxonomy" id="2709780"/>
    <lineage>
        <taxon>Bacteria</taxon>
        <taxon>Pseudomonadati</taxon>
        <taxon>Bacteroidota</taxon>
        <taxon>Flavobacteriia</taxon>
        <taxon>Flavobacteriales</taxon>
        <taxon>Flavobacteriaceae</taxon>
        <taxon>Flavobacterium</taxon>
    </lineage>
</organism>
<evidence type="ECO:0008006" key="3">
    <source>
        <dbReference type="Google" id="ProtNLM"/>
    </source>
</evidence>
<dbReference type="InterPro" id="IPR025935">
    <property type="entry name" value="AbiH"/>
</dbReference>
<comment type="caution">
    <text evidence="1">The sequence shown here is derived from an EMBL/GenBank/DDBJ whole genome shotgun (WGS) entry which is preliminary data.</text>
</comment>
<proteinExistence type="predicted"/>
<keyword evidence="2" id="KW-1185">Reference proteome</keyword>